<gene>
    <name evidence="1" type="ORF">BST99_08660</name>
</gene>
<dbReference type="Proteomes" id="UP000239366">
    <property type="component" value="Unassembled WGS sequence"/>
</dbReference>
<name>A0A2S7T8F0_9FLAO</name>
<dbReference type="EMBL" id="MQVX01000001">
    <property type="protein sequence ID" value="PQJ15787.1"/>
    <property type="molecule type" value="Genomic_DNA"/>
</dbReference>
<keyword evidence="2" id="KW-1185">Reference proteome</keyword>
<protein>
    <submittedName>
        <fullName evidence="1">Uncharacterized protein</fullName>
    </submittedName>
</protein>
<dbReference type="AlphaFoldDB" id="A0A2S7T8F0"/>
<evidence type="ECO:0000313" key="2">
    <source>
        <dbReference type="Proteomes" id="UP000239366"/>
    </source>
</evidence>
<comment type="caution">
    <text evidence="1">The sequence shown here is derived from an EMBL/GenBank/DDBJ whole genome shotgun (WGS) entry which is preliminary data.</text>
</comment>
<sequence>MKSKTWTLLFLCFCLSCGSVKRTDNTDIFEKSFGLKNSKDLEKFVQKFEKLVLTPNYSTGDLTEKYKDFAKTCLEKGVVDALPAINGALIEFRETQAWNEIYAQVDSVWTGKYEQLSGRIIYNSEKGTKNIGTTGYPTRRISNLDSLKTSILKWQVWNNYGKYVTALEKVKKGNAFIEEYYQVKTKVGEISSEIFCDMLRRHNPDFENQLIRNIIAVEFALLYVS</sequence>
<accession>A0A2S7T8F0</accession>
<proteinExistence type="predicted"/>
<organism evidence="1 2">
    <name type="scientific">Aureicoccus marinus</name>
    <dbReference type="NCBI Taxonomy" id="754435"/>
    <lineage>
        <taxon>Bacteria</taxon>
        <taxon>Pseudomonadati</taxon>
        <taxon>Bacteroidota</taxon>
        <taxon>Flavobacteriia</taxon>
        <taxon>Flavobacteriales</taxon>
        <taxon>Flavobacteriaceae</taxon>
        <taxon>Aureicoccus</taxon>
    </lineage>
</organism>
<evidence type="ECO:0000313" key="1">
    <source>
        <dbReference type="EMBL" id="PQJ15787.1"/>
    </source>
</evidence>
<reference evidence="2" key="1">
    <citation type="submission" date="2016-11" db="EMBL/GenBank/DDBJ databases">
        <title>Trade-off between light-utilization and light-protection in marine flavobacteria.</title>
        <authorList>
            <person name="Kumagai Y."/>
            <person name="Yoshizawa S."/>
            <person name="Kogure K."/>
        </authorList>
    </citation>
    <scope>NUCLEOTIDE SEQUENCE [LARGE SCALE GENOMIC DNA]</scope>
    <source>
        <strain evidence="2">SG-18</strain>
    </source>
</reference>
<dbReference type="OrthoDB" id="1438005at2"/>
<dbReference type="RefSeq" id="WP_105001446.1">
    <property type="nucleotide sequence ID" value="NZ_MQVX01000001.1"/>
</dbReference>